<reference evidence="1 2" key="1">
    <citation type="submission" date="2024-09" db="EMBL/GenBank/DDBJ databases">
        <authorList>
            <person name="Sun Q."/>
            <person name="Mori K."/>
        </authorList>
    </citation>
    <scope>NUCLEOTIDE SEQUENCE [LARGE SCALE GENOMIC DNA]</scope>
    <source>
        <strain evidence="1 2">JCM 3324</strain>
    </source>
</reference>
<evidence type="ECO:0000313" key="1">
    <source>
        <dbReference type="EMBL" id="MFB9474832.1"/>
    </source>
</evidence>
<keyword evidence="2" id="KW-1185">Reference proteome</keyword>
<dbReference type="Gene3D" id="3.40.50.300">
    <property type="entry name" value="P-loop containing nucleotide triphosphate hydrolases"/>
    <property type="match status" value="1"/>
</dbReference>
<dbReference type="Proteomes" id="UP001589568">
    <property type="component" value="Unassembled WGS sequence"/>
</dbReference>
<accession>A0ABV5NX69</accession>
<dbReference type="SUPFAM" id="SSF52540">
    <property type="entry name" value="P-loop containing nucleoside triphosphate hydrolases"/>
    <property type="match status" value="1"/>
</dbReference>
<sequence length="180" mass="19649">MKGVVVITGVSAAGKSTVAQALAERLPRAAHVRGDVFRRMVVAGRAEMTPEAGDEAVRQLRLRYRLAAATADMYFDAGFTAIVQDVIIGGDLQRFTKMIRSRPLYVIVLAPDPAAVARREAARAKSGYSGNWTISQLDAALRDETPRIGLWLDTSHQTVEETVDEIIFRAEEGQIADPPE</sequence>
<gene>
    <name evidence="1" type="ORF">ACFFR3_35515</name>
</gene>
<organism evidence="1 2">
    <name type="scientific">Nonomuraea salmonea</name>
    <dbReference type="NCBI Taxonomy" id="46181"/>
    <lineage>
        <taxon>Bacteria</taxon>
        <taxon>Bacillati</taxon>
        <taxon>Actinomycetota</taxon>
        <taxon>Actinomycetes</taxon>
        <taxon>Streptosporangiales</taxon>
        <taxon>Streptosporangiaceae</taxon>
        <taxon>Nonomuraea</taxon>
    </lineage>
</organism>
<dbReference type="InterPro" id="IPR027417">
    <property type="entry name" value="P-loop_NTPase"/>
</dbReference>
<proteinExistence type="predicted"/>
<dbReference type="Pfam" id="PF13671">
    <property type="entry name" value="AAA_33"/>
    <property type="match status" value="1"/>
</dbReference>
<comment type="caution">
    <text evidence="1">The sequence shown here is derived from an EMBL/GenBank/DDBJ whole genome shotgun (WGS) entry which is preliminary data.</text>
</comment>
<evidence type="ECO:0000313" key="2">
    <source>
        <dbReference type="Proteomes" id="UP001589568"/>
    </source>
</evidence>
<dbReference type="EMBL" id="JBHMCF010000040">
    <property type="protein sequence ID" value="MFB9474832.1"/>
    <property type="molecule type" value="Genomic_DNA"/>
</dbReference>
<name>A0ABV5NX69_9ACTN</name>
<dbReference type="RefSeq" id="WP_364368222.1">
    <property type="nucleotide sequence ID" value="NZ_JBHMCF010000040.1"/>
</dbReference>
<protein>
    <submittedName>
        <fullName evidence="1">AAA family ATPase</fullName>
    </submittedName>
</protein>